<reference evidence="2" key="1">
    <citation type="journal article" date="2020" name="Stud. Mycol.">
        <title>101 Dothideomycetes genomes: a test case for predicting lifestyles and emergence of pathogens.</title>
        <authorList>
            <person name="Haridas S."/>
            <person name="Albert R."/>
            <person name="Binder M."/>
            <person name="Bloem J."/>
            <person name="Labutti K."/>
            <person name="Salamov A."/>
            <person name="Andreopoulos B."/>
            <person name="Baker S."/>
            <person name="Barry K."/>
            <person name="Bills G."/>
            <person name="Bluhm B."/>
            <person name="Cannon C."/>
            <person name="Castanera R."/>
            <person name="Culley D."/>
            <person name="Daum C."/>
            <person name="Ezra D."/>
            <person name="Gonzalez J."/>
            <person name="Henrissat B."/>
            <person name="Kuo A."/>
            <person name="Liang C."/>
            <person name="Lipzen A."/>
            <person name="Lutzoni F."/>
            <person name="Magnuson J."/>
            <person name="Mondo S."/>
            <person name="Nolan M."/>
            <person name="Ohm R."/>
            <person name="Pangilinan J."/>
            <person name="Park H.-J."/>
            <person name="Ramirez L."/>
            <person name="Alfaro M."/>
            <person name="Sun H."/>
            <person name="Tritt A."/>
            <person name="Yoshinaga Y."/>
            <person name="Zwiers L.-H."/>
            <person name="Turgeon B."/>
            <person name="Goodwin S."/>
            <person name="Spatafora J."/>
            <person name="Crous P."/>
            <person name="Grigoriev I."/>
        </authorList>
    </citation>
    <scope>NUCLEOTIDE SEQUENCE</scope>
    <source>
        <strain evidence="2">CBS 175.79</strain>
    </source>
</reference>
<dbReference type="EMBL" id="ML978070">
    <property type="protein sequence ID" value="KAF2014220.1"/>
    <property type="molecule type" value="Genomic_DNA"/>
</dbReference>
<dbReference type="AlphaFoldDB" id="A0A6A5XNA0"/>
<feature type="compositionally biased region" description="Acidic residues" evidence="1">
    <location>
        <begin position="58"/>
        <end position="67"/>
    </location>
</feature>
<dbReference type="Proteomes" id="UP000799778">
    <property type="component" value="Unassembled WGS sequence"/>
</dbReference>
<gene>
    <name evidence="2" type="ORF">BU24DRAFT_423243</name>
</gene>
<accession>A0A6A5XNA0</accession>
<evidence type="ECO:0000256" key="1">
    <source>
        <dbReference type="SAM" id="MobiDB-lite"/>
    </source>
</evidence>
<feature type="compositionally biased region" description="Basic and acidic residues" evidence="1">
    <location>
        <begin position="24"/>
        <end position="57"/>
    </location>
</feature>
<evidence type="ECO:0000313" key="2">
    <source>
        <dbReference type="EMBL" id="KAF2014220.1"/>
    </source>
</evidence>
<name>A0A6A5XNA0_9PLEO</name>
<feature type="region of interest" description="Disordered" evidence="1">
    <location>
        <begin position="1"/>
        <end position="105"/>
    </location>
</feature>
<organism evidence="2 3">
    <name type="scientific">Aaosphaeria arxii CBS 175.79</name>
    <dbReference type="NCBI Taxonomy" id="1450172"/>
    <lineage>
        <taxon>Eukaryota</taxon>
        <taxon>Fungi</taxon>
        <taxon>Dikarya</taxon>
        <taxon>Ascomycota</taxon>
        <taxon>Pezizomycotina</taxon>
        <taxon>Dothideomycetes</taxon>
        <taxon>Pleosporomycetidae</taxon>
        <taxon>Pleosporales</taxon>
        <taxon>Pleosporales incertae sedis</taxon>
        <taxon>Aaosphaeria</taxon>
    </lineage>
</organism>
<proteinExistence type="predicted"/>
<dbReference type="RefSeq" id="XP_033382559.1">
    <property type="nucleotide sequence ID" value="XM_033528194.1"/>
</dbReference>
<sequence length="105" mass="11715">MDNADIFGSLSAGKGPYGGKRGQARMEEMKNNIVKEWEEEQRKKQEAAEKQAQKDKDAGDDDTLFEVEGEKSSTKGGLEPKGGDRDNGKEKRRSWRDGLKKLAGR</sequence>
<evidence type="ECO:0000313" key="3">
    <source>
        <dbReference type="Proteomes" id="UP000799778"/>
    </source>
</evidence>
<keyword evidence="3" id="KW-1185">Reference proteome</keyword>
<dbReference type="GeneID" id="54285591"/>
<protein>
    <submittedName>
        <fullName evidence="2">Uncharacterized protein</fullName>
    </submittedName>
</protein>
<feature type="compositionally biased region" description="Basic and acidic residues" evidence="1">
    <location>
        <begin position="81"/>
        <end position="105"/>
    </location>
</feature>